<evidence type="ECO:0000256" key="1">
    <source>
        <dbReference type="SAM" id="SignalP"/>
    </source>
</evidence>
<organism evidence="2 3">
    <name type="scientific">Micavibrio aeruginosavorus (strain ARL-13)</name>
    <dbReference type="NCBI Taxonomy" id="856793"/>
    <lineage>
        <taxon>Bacteria</taxon>
        <taxon>Pseudomonadati</taxon>
        <taxon>Bdellovibrionota</taxon>
        <taxon>Bdellovibrionia</taxon>
        <taxon>Bdellovibrionales</taxon>
        <taxon>Pseudobdellovibrionaceae</taxon>
        <taxon>Micavibrio</taxon>
    </lineage>
</organism>
<dbReference type="EMBL" id="CP002382">
    <property type="protein sequence ID" value="AEP09252.1"/>
    <property type="molecule type" value="Genomic_DNA"/>
</dbReference>
<feature type="chain" id="PRO_5003432258" evidence="1">
    <location>
        <begin position="30"/>
        <end position="282"/>
    </location>
</feature>
<name>G2KSG8_MICAA</name>
<evidence type="ECO:0000313" key="2">
    <source>
        <dbReference type="EMBL" id="AEP09252.1"/>
    </source>
</evidence>
<feature type="signal peptide" evidence="1">
    <location>
        <begin position="1"/>
        <end position="29"/>
    </location>
</feature>
<sequence>MGWTIMKHLKTLGGCAGLALALAFSSAHAEPLEAYRDVQAEDVKQAITKYKDCMRTPELKAKIAQEYGANDKAYLENLEGEFDWAEAYADRKTGVWVVVARPNDSKGDGLSVKVNGPSEFPMESLSCIIAKGTDFPMGLFRNPQMSEMFNSYYEIKKQYGIKTRKYQCVSHGQAETFAQKIYAAAAINIPGKETQDFKTMMLYANETGAGTDGRKGWMVVGEPKNPAAMGYSVQPGDRLVCLVEYFKDGYPEDVTGAYWYKDYFDQKPGSIPAPSLSKIQPQ</sequence>
<dbReference type="Proteomes" id="UP000009286">
    <property type="component" value="Chromosome"/>
</dbReference>
<dbReference type="AlphaFoldDB" id="G2KSG8"/>
<dbReference type="KEGG" id="mai:MICA_920"/>
<proteinExistence type="predicted"/>
<dbReference type="HOGENOM" id="CLU_986285_0_0_5"/>
<protein>
    <submittedName>
        <fullName evidence="2">Uncharacterized protein</fullName>
    </submittedName>
</protein>
<evidence type="ECO:0000313" key="3">
    <source>
        <dbReference type="Proteomes" id="UP000009286"/>
    </source>
</evidence>
<keyword evidence="1" id="KW-0732">Signal</keyword>
<gene>
    <name evidence="2" type="ordered locus">MICA_920</name>
</gene>
<dbReference type="STRING" id="856793.MICA_920"/>
<keyword evidence="3" id="KW-1185">Reference proteome</keyword>
<accession>G2KSG8</accession>
<reference evidence="2 3" key="1">
    <citation type="journal article" date="2011" name="BMC Genomics">
        <title>Genomic insights into an obligate epibiotic bacterial predator: Micavibrio aeruginosavorus ARL-13.</title>
        <authorList>
            <person name="Wang Z."/>
            <person name="Kadouri D."/>
            <person name="Wu M."/>
        </authorList>
    </citation>
    <scope>NUCLEOTIDE SEQUENCE [LARGE SCALE GENOMIC DNA]</scope>
    <source>
        <strain evidence="2 3">ARL-13</strain>
    </source>
</reference>